<dbReference type="OrthoDB" id="9777593at2"/>
<accession>A0A3S0IKY1</accession>
<dbReference type="Gene3D" id="3.40.50.1110">
    <property type="entry name" value="SGNH hydrolase"/>
    <property type="match status" value="1"/>
</dbReference>
<comment type="caution">
    <text evidence="2">The sequence shown here is derived from an EMBL/GenBank/DDBJ whole genome shotgun (WGS) entry which is preliminary data.</text>
</comment>
<organism evidence="2 3">
    <name type="scientific">Hymenobacter gummosus</name>
    <dbReference type="NCBI Taxonomy" id="1776032"/>
    <lineage>
        <taxon>Bacteria</taxon>
        <taxon>Pseudomonadati</taxon>
        <taxon>Bacteroidota</taxon>
        <taxon>Cytophagia</taxon>
        <taxon>Cytophagales</taxon>
        <taxon>Hymenobacteraceae</taxon>
        <taxon>Hymenobacter</taxon>
    </lineage>
</organism>
<feature type="domain" description="SGNH hydrolase-type esterase" evidence="1">
    <location>
        <begin position="56"/>
        <end position="228"/>
    </location>
</feature>
<evidence type="ECO:0000313" key="2">
    <source>
        <dbReference type="EMBL" id="RTQ46896.1"/>
    </source>
</evidence>
<evidence type="ECO:0000259" key="1">
    <source>
        <dbReference type="Pfam" id="PF13472"/>
    </source>
</evidence>
<dbReference type="PANTHER" id="PTHR30383:SF5">
    <property type="entry name" value="SGNH HYDROLASE-TYPE ESTERASE DOMAIN-CONTAINING PROTEIN"/>
    <property type="match status" value="1"/>
</dbReference>
<dbReference type="InterPro" id="IPR013830">
    <property type="entry name" value="SGNH_hydro"/>
</dbReference>
<protein>
    <recommendedName>
        <fullName evidence="1">SGNH hydrolase-type esterase domain-containing protein</fullName>
    </recommendedName>
</protein>
<dbReference type="GO" id="GO:0004622">
    <property type="term" value="F:phosphatidylcholine lysophospholipase activity"/>
    <property type="evidence" value="ECO:0007669"/>
    <property type="project" value="TreeGrafter"/>
</dbReference>
<dbReference type="InterPro" id="IPR036514">
    <property type="entry name" value="SGNH_hydro_sf"/>
</dbReference>
<dbReference type="EMBL" id="RXOF01000014">
    <property type="protein sequence ID" value="RTQ46896.1"/>
    <property type="molecule type" value="Genomic_DNA"/>
</dbReference>
<dbReference type="Pfam" id="PF13472">
    <property type="entry name" value="Lipase_GDSL_2"/>
    <property type="match status" value="1"/>
</dbReference>
<dbReference type="AlphaFoldDB" id="A0A3S0IKY1"/>
<evidence type="ECO:0000313" key="3">
    <source>
        <dbReference type="Proteomes" id="UP000282184"/>
    </source>
</evidence>
<dbReference type="PANTHER" id="PTHR30383">
    <property type="entry name" value="THIOESTERASE 1/PROTEASE 1/LYSOPHOSPHOLIPASE L1"/>
    <property type="match status" value="1"/>
</dbReference>
<keyword evidence="3" id="KW-1185">Reference proteome</keyword>
<dbReference type="InterPro" id="IPR051532">
    <property type="entry name" value="Ester_Hydrolysis_Enzymes"/>
</dbReference>
<name>A0A3S0IKY1_9BACT</name>
<reference evidence="2 3" key="1">
    <citation type="submission" date="2018-12" db="EMBL/GenBank/DDBJ databases">
        <title>Hymenobacter gummosus sp. nov., isolated from a spring.</title>
        <authorList>
            <person name="Nie L."/>
        </authorList>
    </citation>
    <scope>NUCLEOTIDE SEQUENCE [LARGE SCALE GENOMIC DNA]</scope>
    <source>
        <strain evidence="2 3">KCTC 52166</strain>
    </source>
</reference>
<gene>
    <name evidence="2" type="ORF">EJV47_21235</name>
</gene>
<dbReference type="Proteomes" id="UP000282184">
    <property type="component" value="Unassembled WGS sequence"/>
</dbReference>
<dbReference type="SUPFAM" id="SSF52266">
    <property type="entry name" value="SGNH hydrolase"/>
    <property type="match status" value="1"/>
</dbReference>
<sequence length="297" mass="31946">MTPGCAAASWVRPAGAATPARSAPDHHLSRGSRANATLARRYCGRISLTRAMRILVIGDSITRGTQGVGYVPRLARWHPDWQLTNAGVNGEPLRSIGRRLLRRLEATPAAYDVVVCEAGYNDLLLPTFAGGGFWFRQALAQMRRQGHEPLADAAAFEQAYDELIARARALSPARFVLVTLGCLGENLATGLNGPRQAYNAAIRRVAAAHGCLLAEAGAAFDQALQRQPPRAEFRSSFASIAFTDKFWCRLGRADALSRQRGLQLTIDGGHLNSRGAELFARAVEAPLLALAGQGQPV</sequence>
<proteinExistence type="predicted"/>